<feature type="transmembrane region" description="Helical" evidence="4">
    <location>
        <begin position="31"/>
        <end position="50"/>
    </location>
</feature>
<dbReference type="RefSeq" id="WP_034867524.1">
    <property type="nucleotide sequence ID" value="NZ_CBCSDR010000001.1"/>
</dbReference>
<feature type="transmembrane region" description="Helical" evidence="4">
    <location>
        <begin position="199"/>
        <end position="216"/>
    </location>
</feature>
<dbReference type="SMART" id="SM00342">
    <property type="entry name" value="HTH_ARAC"/>
    <property type="match status" value="1"/>
</dbReference>
<dbReference type="Proteomes" id="UP000595426">
    <property type="component" value="Chromosome"/>
</dbReference>
<evidence type="ECO:0000259" key="5">
    <source>
        <dbReference type="PROSITE" id="PS01124"/>
    </source>
</evidence>
<dbReference type="OrthoDB" id="9779074at2"/>
<evidence type="ECO:0000256" key="1">
    <source>
        <dbReference type="ARBA" id="ARBA00023015"/>
    </source>
</evidence>
<evidence type="ECO:0000256" key="4">
    <source>
        <dbReference type="SAM" id="Phobius"/>
    </source>
</evidence>
<evidence type="ECO:0000313" key="7">
    <source>
        <dbReference type="Proteomes" id="UP000595426"/>
    </source>
</evidence>
<dbReference type="GO" id="GO:0043565">
    <property type="term" value="F:sequence-specific DNA binding"/>
    <property type="evidence" value="ECO:0007669"/>
    <property type="project" value="InterPro"/>
</dbReference>
<dbReference type="PANTHER" id="PTHR43280">
    <property type="entry name" value="ARAC-FAMILY TRANSCRIPTIONAL REGULATOR"/>
    <property type="match status" value="1"/>
</dbReference>
<feature type="transmembrane region" description="Helical" evidence="4">
    <location>
        <begin position="125"/>
        <end position="143"/>
    </location>
</feature>
<sequence length="382" mass="44378">MQYIVIIGAFQALISLWFLRAGEKKAISSHLFIILLSAIAVHLIIKFVIFKFIPDESIKQQMNTFISACYGPLVYLYTLTKSIKGFNIATKWYIFIPFFVLMIGYFTISGVFIIIDRVDQRLLDLYNNTSMIVLFATNLYYPLKSIFIANKTHNKTLFSSDYSVIIRISGCLLLMDCIIIISKVLLYTQPQASQIINDIVRSAAYILLLVICLLILRKNLVPESTSHTSSNTFGNPVLSANNQTETVTENKTIDYEFRFQELWEKLDDLVVKQQLFRNYDLTLDMLSAQTSINKYQISEMLNGYKHKSFYSYINEYRIEYFKQIVNKAIEKDEDINFLSFAYEAGFKSKSSFNRYFKEINGETPSEYYKNIVRQRTEDPAVF</sequence>
<proteinExistence type="predicted"/>
<keyword evidence="7" id="KW-1185">Reference proteome</keyword>
<evidence type="ECO:0000313" key="6">
    <source>
        <dbReference type="EMBL" id="QQN58624.1"/>
    </source>
</evidence>
<dbReference type="AlphaFoldDB" id="A0A7T7UYM7"/>
<feature type="transmembrane region" description="Helical" evidence="4">
    <location>
        <begin position="163"/>
        <end position="187"/>
    </location>
</feature>
<dbReference type="GeneID" id="93133040"/>
<keyword evidence="2" id="KW-0238">DNA-binding</keyword>
<dbReference type="PROSITE" id="PS01124">
    <property type="entry name" value="HTH_ARAC_FAMILY_2"/>
    <property type="match status" value="1"/>
</dbReference>
<evidence type="ECO:0000256" key="3">
    <source>
        <dbReference type="ARBA" id="ARBA00023163"/>
    </source>
</evidence>
<keyword evidence="1" id="KW-0805">Transcription regulation</keyword>
<dbReference type="EMBL" id="CP067018">
    <property type="protein sequence ID" value="QQN58624.1"/>
    <property type="molecule type" value="Genomic_DNA"/>
</dbReference>
<dbReference type="InterPro" id="IPR018060">
    <property type="entry name" value="HTH_AraC"/>
</dbReference>
<keyword evidence="4" id="KW-0472">Membrane</keyword>
<evidence type="ECO:0000256" key="2">
    <source>
        <dbReference type="ARBA" id="ARBA00023125"/>
    </source>
</evidence>
<keyword evidence="3" id="KW-0804">Transcription</keyword>
<reference evidence="6 7" key="1">
    <citation type="submission" date="2020-12" db="EMBL/GenBank/DDBJ databases">
        <title>FDA dAtabase for Regulatory Grade micrObial Sequences (FDA-ARGOS): Supporting development and validation of Infectious Disease Dx tests.</title>
        <authorList>
            <person name="Kerrigan L."/>
            <person name="Long C."/>
            <person name="Tallon L."/>
            <person name="Sadzewicz L."/>
            <person name="Zhao X."/>
            <person name="Boylan J."/>
            <person name="Ott S."/>
            <person name="Bowen H."/>
            <person name="Vavikolanu K."/>
            <person name="Mehta A."/>
            <person name="Aluvathingal J."/>
            <person name="Nadendla S."/>
            <person name="Yan Y."/>
            <person name="Sichtig H."/>
        </authorList>
    </citation>
    <scope>NUCLEOTIDE SEQUENCE [LARGE SCALE GENOMIC DNA]</scope>
    <source>
        <strain evidence="6 7">FDAARGOS_1031</strain>
    </source>
</reference>
<dbReference type="SUPFAM" id="SSF46689">
    <property type="entry name" value="Homeodomain-like"/>
    <property type="match status" value="1"/>
</dbReference>
<protein>
    <submittedName>
        <fullName evidence="6">Helix-turn-helix domain-containing protein</fullName>
    </submittedName>
</protein>
<keyword evidence="4" id="KW-1133">Transmembrane helix</keyword>
<keyword evidence="4" id="KW-0812">Transmembrane</keyword>
<gene>
    <name evidence="6" type="ORF">I6H88_19720</name>
</gene>
<feature type="transmembrane region" description="Helical" evidence="4">
    <location>
        <begin position="92"/>
        <end position="113"/>
    </location>
</feature>
<dbReference type="PANTHER" id="PTHR43280:SF29">
    <property type="entry name" value="ARAC-FAMILY TRANSCRIPTIONAL REGULATOR"/>
    <property type="match status" value="1"/>
</dbReference>
<organism evidence="6 7">
    <name type="scientific">Elizabethkingia bruuniana</name>
    <dbReference type="NCBI Taxonomy" id="1756149"/>
    <lineage>
        <taxon>Bacteria</taxon>
        <taxon>Pseudomonadati</taxon>
        <taxon>Bacteroidota</taxon>
        <taxon>Flavobacteriia</taxon>
        <taxon>Flavobacteriales</taxon>
        <taxon>Weeksellaceae</taxon>
        <taxon>Elizabethkingia</taxon>
    </lineage>
</organism>
<dbReference type="GO" id="GO:0003700">
    <property type="term" value="F:DNA-binding transcription factor activity"/>
    <property type="evidence" value="ECO:0007669"/>
    <property type="project" value="InterPro"/>
</dbReference>
<feature type="domain" description="HTH araC/xylS-type" evidence="5">
    <location>
        <begin position="271"/>
        <end position="370"/>
    </location>
</feature>
<dbReference type="KEGG" id="egm:AYC65_08995"/>
<accession>A0A7T7UYM7</accession>
<dbReference type="InterPro" id="IPR009057">
    <property type="entry name" value="Homeodomain-like_sf"/>
</dbReference>
<dbReference type="Gene3D" id="1.10.10.60">
    <property type="entry name" value="Homeodomain-like"/>
    <property type="match status" value="1"/>
</dbReference>
<dbReference type="Pfam" id="PF12833">
    <property type="entry name" value="HTH_18"/>
    <property type="match status" value="1"/>
</dbReference>
<name>A0A7T7UYM7_9FLAO</name>
<feature type="transmembrane region" description="Helical" evidence="4">
    <location>
        <begin position="62"/>
        <end position="80"/>
    </location>
</feature>